<reference evidence="2" key="1">
    <citation type="submission" date="2020-02" db="EMBL/GenBank/DDBJ databases">
        <authorList>
            <person name="Meier V. D."/>
        </authorList>
    </citation>
    <scope>NUCLEOTIDE SEQUENCE</scope>
    <source>
        <strain evidence="2">AVDCRST_MAG93</strain>
    </source>
</reference>
<dbReference type="EMBL" id="CADCTR010002945">
    <property type="protein sequence ID" value="CAA9375297.1"/>
    <property type="molecule type" value="Genomic_DNA"/>
</dbReference>
<feature type="region of interest" description="Disordered" evidence="1">
    <location>
        <begin position="1"/>
        <end position="24"/>
    </location>
</feature>
<organism evidence="2">
    <name type="scientific">uncultured Chloroflexia bacterium</name>
    <dbReference type="NCBI Taxonomy" id="1672391"/>
    <lineage>
        <taxon>Bacteria</taxon>
        <taxon>Bacillati</taxon>
        <taxon>Chloroflexota</taxon>
        <taxon>Chloroflexia</taxon>
        <taxon>environmental samples</taxon>
    </lineage>
</organism>
<evidence type="ECO:0000256" key="1">
    <source>
        <dbReference type="SAM" id="MobiDB-lite"/>
    </source>
</evidence>
<accession>A0A6J4N2B1</accession>
<evidence type="ECO:0000313" key="2">
    <source>
        <dbReference type="EMBL" id="CAA9375297.1"/>
    </source>
</evidence>
<protein>
    <submittedName>
        <fullName evidence="2">Uncharacterized protein</fullName>
    </submittedName>
</protein>
<feature type="region of interest" description="Disordered" evidence="1">
    <location>
        <begin position="69"/>
        <end position="97"/>
    </location>
</feature>
<name>A0A6J4N2B1_9CHLR</name>
<proteinExistence type="predicted"/>
<sequence>MRQLRDDQHQVVGALGSDGMANSSEPLINVVSSNKPKMLKGLNQNGMWEAGEYPVSRSAATLSHRRTGGAYSITSGTDTERGKPDVFPLGKASRKDR</sequence>
<dbReference type="AlphaFoldDB" id="A0A6J4N2B1"/>
<gene>
    <name evidence="2" type="ORF">AVDCRST_MAG93-8767</name>
</gene>